<name>A0ABS9KDY0_9BACT</name>
<dbReference type="InterPro" id="IPR001261">
    <property type="entry name" value="ArgE/DapE_CS"/>
</dbReference>
<keyword evidence="8" id="KW-1185">Reference proteome</keyword>
<keyword evidence="3" id="KW-0479">Metal-binding</keyword>
<evidence type="ECO:0000256" key="3">
    <source>
        <dbReference type="ARBA" id="ARBA00022723"/>
    </source>
</evidence>
<reference evidence="7" key="2">
    <citation type="submission" date="2024-05" db="EMBL/GenBank/DDBJ databases">
        <title>Rhodohalobacter halophilus gen. nov., sp. nov., a moderately halophilic member of the family Balneolaceae.</title>
        <authorList>
            <person name="Xia J."/>
        </authorList>
    </citation>
    <scope>NUCLEOTIDE SEQUENCE</scope>
    <source>
        <strain evidence="7">WB101</strain>
    </source>
</reference>
<dbReference type="InterPro" id="IPR002933">
    <property type="entry name" value="Peptidase_M20"/>
</dbReference>
<evidence type="ECO:0000256" key="4">
    <source>
        <dbReference type="ARBA" id="ARBA00022801"/>
    </source>
</evidence>
<proteinExistence type="inferred from homology"/>
<reference evidence="7" key="1">
    <citation type="submission" date="2022-01" db="EMBL/GenBank/DDBJ databases">
        <authorList>
            <person name="Wang Y."/>
        </authorList>
    </citation>
    <scope>NUCLEOTIDE SEQUENCE</scope>
    <source>
        <strain evidence="7">WB101</strain>
    </source>
</reference>
<organism evidence="7 8">
    <name type="scientific">Rhodohalobacter sulfatireducens</name>
    <dbReference type="NCBI Taxonomy" id="2911366"/>
    <lineage>
        <taxon>Bacteria</taxon>
        <taxon>Pseudomonadati</taxon>
        <taxon>Balneolota</taxon>
        <taxon>Balneolia</taxon>
        <taxon>Balneolales</taxon>
        <taxon>Balneolaceae</taxon>
        <taxon>Rhodohalobacter</taxon>
    </lineage>
</organism>
<gene>
    <name evidence="7" type="ORF">L6773_10685</name>
</gene>
<dbReference type="InterPro" id="IPR036264">
    <property type="entry name" value="Bact_exopeptidase_dim_dom"/>
</dbReference>
<evidence type="ECO:0000256" key="5">
    <source>
        <dbReference type="ARBA" id="ARBA00022833"/>
    </source>
</evidence>
<evidence type="ECO:0000256" key="1">
    <source>
        <dbReference type="ARBA" id="ARBA00006247"/>
    </source>
</evidence>
<evidence type="ECO:0000313" key="7">
    <source>
        <dbReference type="EMBL" id="MCG2589036.1"/>
    </source>
</evidence>
<dbReference type="PANTHER" id="PTHR45962">
    <property type="entry name" value="N-FATTY-ACYL-AMINO ACID SYNTHASE/HYDROLASE PM20D1"/>
    <property type="match status" value="1"/>
</dbReference>
<dbReference type="Gene3D" id="3.30.70.360">
    <property type="match status" value="1"/>
</dbReference>
<keyword evidence="5" id="KW-0862">Zinc</keyword>
<dbReference type="InterPro" id="IPR047177">
    <property type="entry name" value="Pept_M20A"/>
</dbReference>
<protein>
    <submittedName>
        <fullName evidence="7">M20 family peptidase</fullName>
    </submittedName>
</protein>
<evidence type="ECO:0000259" key="6">
    <source>
        <dbReference type="Pfam" id="PF07687"/>
    </source>
</evidence>
<dbReference type="SUPFAM" id="SSF53187">
    <property type="entry name" value="Zn-dependent exopeptidases"/>
    <property type="match status" value="1"/>
</dbReference>
<keyword evidence="2" id="KW-0645">Protease</keyword>
<dbReference type="Proteomes" id="UP001165366">
    <property type="component" value="Unassembled WGS sequence"/>
</dbReference>
<feature type="domain" description="Peptidase M20 dimerisation" evidence="6">
    <location>
        <begin position="237"/>
        <end position="381"/>
    </location>
</feature>
<evidence type="ECO:0000256" key="2">
    <source>
        <dbReference type="ARBA" id="ARBA00022670"/>
    </source>
</evidence>
<dbReference type="InterPro" id="IPR011650">
    <property type="entry name" value="Peptidase_M20_dimer"/>
</dbReference>
<dbReference type="PIRSF" id="PIRSF036696">
    <property type="entry name" value="ACY-1"/>
    <property type="match status" value="1"/>
</dbReference>
<dbReference type="PROSITE" id="PS00758">
    <property type="entry name" value="ARGE_DAPE_CPG2_1"/>
    <property type="match status" value="1"/>
</dbReference>
<dbReference type="EMBL" id="JAKLWS010000011">
    <property type="protein sequence ID" value="MCG2589036.1"/>
    <property type="molecule type" value="Genomic_DNA"/>
</dbReference>
<dbReference type="Pfam" id="PF07687">
    <property type="entry name" value="M20_dimer"/>
    <property type="match status" value="1"/>
</dbReference>
<dbReference type="RefSeq" id="WP_237854269.1">
    <property type="nucleotide sequence ID" value="NZ_JAKLWS010000011.1"/>
</dbReference>
<dbReference type="PANTHER" id="PTHR45962:SF1">
    <property type="entry name" value="N-FATTY-ACYL-AMINO ACID SYNTHASE_HYDROLASE PM20D1"/>
    <property type="match status" value="1"/>
</dbReference>
<evidence type="ECO:0000313" key="8">
    <source>
        <dbReference type="Proteomes" id="UP001165366"/>
    </source>
</evidence>
<comment type="similarity">
    <text evidence="1">Belongs to the peptidase M20A family.</text>
</comment>
<sequence>MGKKILLVLLGAFLTFVIVVMVRTFQLGNTQVEPQANPQVVWDEDAMIRRFSQSLQYQTISGDTGAELDSTAFSDFLTFLRVSFPRVHNTMDDTLFNDFTPLYYWEGTDSSLDPILLMGHYDVVPVDSSNIDSWPHPPFSGTVQDGYIWGRGSMDNKFTVMGLLETAEYLIAEGYQPRRSVYFAFGHDEEIGGEQGARTVSRYLQDNDVVLQTVIDEGGVVIDGALPVDRPVAMVGIAEKGYLSLELVARSAGGHSSRPTEDNAVKILSEAIVKLSENQFPSRIDGAVEQMFESVASEMPFGFKVIYSNRWLTDGIFKNQLLSDPSSAAMVRTTIAPTMLRAGVKDNVLPNEARAVVNFRILPGDTFETVTDHVESVIDDERISVQRYGEIQVLPSGVSNVNSSGFETLQQTIMDVMRDVYVAPYLVYGATDSRHYSSLSDQVYRFAPMMISSEDLSRIHGTAERVSVDSYVNTVRFYSHYIRMSTE</sequence>
<dbReference type="Gene3D" id="3.40.630.10">
    <property type="entry name" value="Zn peptidases"/>
    <property type="match status" value="1"/>
</dbReference>
<dbReference type="Pfam" id="PF01546">
    <property type="entry name" value="Peptidase_M20"/>
    <property type="match status" value="1"/>
</dbReference>
<dbReference type="Gene3D" id="1.10.150.900">
    <property type="match status" value="1"/>
</dbReference>
<accession>A0ABS9KDY0</accession>
<comment type="caution">
    <text evidence="7">The sequence shown here is derived from an EMBL/GenBank/DDBJ whole genome shotgun (WGS) entry which is preliminary data.</text>
</comment>
<dbReference type="SUPFAM" id="SSF55031">
    <property type="entry name" value="Bacterial exopeptidase dimerisation domain"/>
    <property type="match status" value="1"/>
</dbReference>
<keyword evidence="4" id="KW-0378">Hydrolase</keyword>